<keyword evidence="6 7" id="KW-0472">Membrane</keyword>
<dbReference type="PANTHER" id="PTHR30043:SF1">
    <property type="entry name" value="ABC TRANSPORT SYSTEM PERMEASE PROTEIN P69"/>
    <property type="match status" value="1"/>
</dbReference>
<comment type="similarity">
    <text evidence="7">Belongs to the binding-protein-dependent transport system permease family.</text>
</comment>
<evidence type="ECO:0000259" key="8">
    <source>
        <dbReference type="PROSITE" id="PS50928"/>
    </source>
</evidence>
<proteinExistence type="inferred from homology"/>
<evidence type="ECO:0000256" key="7">
    <source>
        <dbReference type="RuleBase" id="RU363032"/>
    </source>
</evidence>
<feature type="transmembrane region" description="Helical" evidence="7">
    <location>
        <begin position="91"/>
        <end position="111"/>
    </location>
</feature>
<dbReference type="PANTHER" id="PTHR30043">
    <property type="entry name" value="PHOSPHONATES TRANSPORT SYSTEM PERMEASE PROTEIN"/>
    <property type="match status" value="1"/>
</dbReference>
<dbReference type="GO" id="GO:0005886">
    <property type="term" value="C:plasma membrane"/>
    <property type="evidence" value="ECO:0007669"/>
    <property type="project" value="UniProtKB-SubCell"/>
</dbReference>
<dbReference type="Proteomes" id="UP000252585">
    <property type="component" value="Unassembled WGS sequence"/>
</dbReference>
<evidence type="ECO:0000256" key="2">
    <source>
        <dbReference type="ARBA" id="ARBA00022448"/>
    </source>
</evidence>
<name>A0A368XNW0_9BACI</name>
<reference evidence="9 10" key="1">
    <citation type="submission" date="2018-07" db="EMBL/GenBank/DDBJ databases">
        <title>Genomic Encyclopedia of Type Strains, Phase IV (KMG-IV): sequencing the most valuable type-strain genomes for metagenomic binning, comparative biology and taxonomic classification.</title>
        <authorList>
            <person name="Goeker M."/>
        </authorList>
    </citation>
    <scope>NUCLEOTIDE SEQUENCE [LARGE SCALE GENOMIC DNA]</scope>
    <source>
        <strain evidence="9 10">DSM 27696</strain>
    </source>
</reference>
<dbReference type="SUPFAM" id="SSF161098">
    <property type="entry name" value="MetI-like"/>
    <property type="match status" value="1"/>
</dbReference>
<evidence type="ECO:0000313" key="9">
    <source>
        <dbReference type="EMBL" id="RCW69681.1"/>
    </source>
</evidence>
<keyword evidence="2 7" id="KW-0813">Transport</keyword>
<dbReference type="InterPro" id="IPR005769">
    <property type="entry name" value="PhnE/PtxC"/>
</dbReference>
<protein>
    <submittedName>
        <fullName evidence="9">Phosphonate transport system permease protein</fullName>
    </submittedName>
</protein>
<evidence type="ECO:0000256" key="6">
    <source>
        <dbReference type="ARBA" id="ARBA00023136"/>
    </source>
</evidence>
<dbReference type="Pfam" id="PF00528">
    <property type="entry name" value="BPD_transp_1"/>
    <property type="match status" value="1"/>
</dbReference>
<feature type="transmembrane region" description="Helical" evidence="7">
    <location>
        <begin position="197"/>
        <end position="216"/>
    </location>
</feature>
<dbReference type="InterPro" id="IPR035906">
    <property type="entry name" value="MetI-like_sf"/>
</dbReference>
<dbReference type="Gene3D" id="1.10.3720.10">
    <property type="entry name" value="MetI-like"/>
    <property type="match status" value="1"/>
</dbReference>
<evidence type="ECO:0000256" key="3">
    <source>
        <dbReference type="ARBA" id="ARBA00022475"/>
    </source>
</evidence>
<comment type="caution">
    <text evidence="9">The sequence shown here is derived from an EMBL/GenBank/DDBJ whole genome shotgun (WGS) entry which is preliminary data.</text>
</comment>
<sequence>MSELEKSSDNIYSLNRNEDNNEMIVKPKKDFFIKGVLIFGCLFFLFSLYELNIDYSNLLEGTVAFFIMLGDMFPPNISEWAYVLPAAIESLQVAILGTVIAVVISLVLAFLAAENLAPNKWVARIVKSFATLMRVIPTIIWALIFIVAVGLGPLPGVLAIAVHSLGMLIKVFAQSVEEMDGGKIEALKASGAGSVQIIAQGVIPTVLTALMAWTILRLEIDIGESTILGLVGAGGIGWELMRAMRSYDFNTALFITMVIFVMIFSVEMLSNRLKLKV</sequence>
<keyword evidence="5 7" id="KW-1133">Transmembrane helix</keyword>
<evidence type="ECO:0000313" key="10">
    <source>
        <dbReference type="Proteomes" id="UP000252585"/>
    </source>
</evidence>
<feature type="transmembrane region" description="Helical" evidence="7">
    <location>
        <begin position="132"/>
        <end position="151"/>
    </location>
</feature>
<evidence type="ECO:0000256" key="5">
    <source>
        <dbReference type="ARBA" id="ARBA00022989"/>
    </source>
</evidence>
<comment type="subcellular location">
    <subcellularLocation>
        <location evidence="1 7">Cell membrane</location>
        <topology evidence="1 7">Multi-pass membrane protein</topology>
    </subcellularLocation>
</comment>
<dbReference type="NCBIfam" id="TIGR01097">
    <property type="entry name" value="PhnE"/>
    <property type="match status" value="1"/>
</dbReference>
<dbReference type="GO" id="GO:0015416">
    <property type="term" value="F:ABC-type phosphonate transporter activity"/>
    <property type="evidence" value="ECO:0007669"/>
    <property type="project" value="InterPro"/>
</dbReference>
<accession>A0A368XNW0</accession>
<evidence type="ECO:0000256" key="4">
    <source>
        <dbReference type="ARBA" id="ARBA00022692"/>
    </source>
</evidence>
<dbReference type="OrthoDB" id="8557224at2"/>
<keyword evidence="3" id="KW-1003">Cell membrane</keyword>
<dbReference type="PROSITE" id="PS50928">
    <property type="entry name" value="ABC_TM1"/>
    <property type="match status" value="1"/>
</dbReference>
<keyword evidence="10" id="KW-1185">Reference proteome</keyword>
<dbReference type="CDD" id="cd06261">
    <property type="entry name" value="TM_PBP2"/>
    <property type="match status" value="1"/>
</dbReference>
<evidence type="ECO:0000256" key="1">
    <source>
        <dbReference type="ARBA" id="ARBA00004651"/>
    </source>
</evidence>
<dbReference type="RefSeq" id="WP_114352902.1">
    <property type="nucleotide sequence ID" value="NZ_QPJJ01000007.1"/>
</dbReference>
<feature type="transmembrane region" description="Helical" evidence="7">
    <location>
        <begin position="31"/>
        <end position="49"/>
    </location>
</feature>
<organism evidence="9 10">
    <name type="scientific">Saliterribacillus persicus</name>
    <dbReference type="NCBI Taxonomy" id="930114"/>
    <lineage>
        <taxon>Bacteria</taxon>
        <taxon>Bacillati</taxon>
        <taxon>Bacillota</taxon>
        <taxon>Bacilli</taxon>
        <taxon>Bacillales</taxon>
        <taxon>Bacillaceae</taxon>
        <taxon>Saliterribacillus</taxon>
    </lineage>
</organism>
<keyword evidence="4 7" id="KW-0812">Transmembrane</keyword>
<feature type="domain" description="ABC transmembrane type-1" evidence="8">
    <location>
        <begin position="87"/>
        <end position="270"/>
    </location>
</feature>
<dbReference type="InterPro" id="IPR000515">
    <property type="entry name" value="MetI-like"/>
</dbReference>
<dbReference type="EMBL" id="QPJJ01000007">
    <property type="protein sequence ID" value="RCW69681.1"/>
    <property type="molecule type" value="Genomic_DNA"/>
</dbReference>
<feature type="transmembrane region" description="Helical" evidence="7">
    <location>
        <begin position="252"/>
        <end position="270"/>
    </location>
</feature>
<dbReference type="AlphaFoldDB" id="A0A368XNW0"/>
<gene>
    <name evidence="9" type="ORF">DFR57_10769</name>
</gene>